<dbReference type="EMBL" id="VLXZ01000010">
    <property type="protein sequence ID" value="TSB45591.1"/>
    <property type="molecule type" value="Genomic_DNA"/>
</dbReference>
<dbReference type="SMART" id="SM00046">
    <property type="entry name" value="DAGKc"/>
    <property type="match status" value="1"/>
</dbReference>
<keyword evidence="8" id="KW-0067">ATP-binding</keyword>
<keyword evidence="4" id="KW-0808">Transferase</keyword>
<comment type="similarity">
    <text evidence="2">Belongs to the diacylglycerol/lipid kinase family.</text>
</comment>
<dbReference type="Proteomes" id="UP000318521">
    <property type="component" value="Unassembled WGS sequence"/>
</dbReference>
<evidence type="ECO:0000256" key="2">
    <source>
        <dbReference type="ARBA" id="ARBA00005983"/>
    </source>
</evidence>
<dbReference type="NCBIfam" id="TIGR00147">
    <property type="entry name" value="YegS/Rv2252/BmrU family lipid kinase"/>
    <property type="match status" value="1"/>
</dbReference>
<dbReference type="PANTHER" id="PTHR12358:SF106">
    <property type="entry name" value="LIPID KINASE YEGS"/>
    <property type="match status" value="1"/>
</dbReference>
<evidence type="ECO:0000313" key="15">
    <source>
        <dbReference type="Proteomes" id="UP000318521"/>
    </source>
</evidence>
<evidence type="ECO:0000256" key="5">
    <source>
        <dbReference type="ARBA" id="ARBA00022723"/>
    </source>
</evidence>
<dbReference type="GO" id="GO:0005524">
    <property type="term" value="F:ATP binding"/>
    <property type="evidence" value="ECO:0007669"/>
    <property type="project" value="UniProtKB-KW"/>
</dbReference>
<evidence type="ECO:0000259" key="13">
    <source>
        <dbReference type="PROSITE" id="PS50146"/>
    </source>
</evidence>
<evidence type="ECO:0000256" key="11">
    <source>
        <dbReference type="ARBA" id="ARBA00023209"/>
    </source>
</evidence>
<dbReference type="SUPFAM" id="SSF111331">
    <property type="entry name" value="NAD kinase/diacylglycerol kinase-like"/>
    <property type="match status" value="1"/>
</dbReference>
<dbReference type="InterPro" id="IPR050187">
    <property type="entry name" value="Lipid_Phosphate_FormReg"/>
</dbReference>
<dbReference type="PROSITE" id="PS50146">
    <property type="entry name" value="DAGK"/>
    <property type="match status" value="1"/>
</dbReference>
<evidence type="ECO:0000256" key="8">
    <source>
        <dbReference type="ARBA" id="ARBA00022840"/>
    </source>
</evidence>
<proteinExistence type="inferred from homology"/>
<dbReference type="InterPro" id="IPR001206">
    <property type="entry name" value="Diacylglycerol_kinase_cat_dom"/>
</dbReference>
<dbReference type="NCBIfam" id="NF009874">
    <property type="entry name" value="PRK13337.1"/>
    <property type="match status" value="1"/>
</dbReference>
<evidence type="ECO:0000256" key="12">
    <source>
        <dbReference type="ARBA" id="ARBA00023264"/>
    </source>
</evidence>
<dbReference type="OrthoDB" id="142078at2"/>
<dbReference type="GO" id="GO:0004143">
    <property type="term" value="F:ATP-dependent diacylglycerol kinase activity"/>
    <property type="evidence" value="ECO:0007669"/>
    <property type="project" value="TreeGrafter"/>
</dbReference>
<keyword evidence="10" id="KW-0443">Lipid metabolism</keyword>
<dbReference type="RefSeq" id="WP_143849780.1">
    <property type="nucleotide sequence ID" value="NZ_VLXZ01000010.1"/>
</dbReference>
<protein>
    <submittedName>
        <fullName evidence="14">Diacylglycerol kinase</fullName>
    </submittedName>
</protein>
<name>A0A553ZVT6_9BACI</name>
<dbReference type="InterPro" id="IPR005218">
    <property type="entry name" value="Diacylglycerol/lipid_kinase"/>
</dbReference>
<dbReference type="GO" id="GO:0046872">
    <property type="term" value="F:metal ion binding"/>
    <property type="evidence" value="ECO:0007669"/>
    <property type="project" value="UniProtKB-KW"/>
</dbReference>
<dbReference type="InterPro" id="IPR045540">
    <property type="entry name" value="YegS/DAGK_C"/>
</dbReference>
<keyword evidence="15" id="KW-1185">Reference proteome</keyword>
<comment type="cofactor">
    <cofactor evidence="1">
        <name>Mg(2+)</name>
        <dbReference type="ChEBI" id="CHEBI:18420"/>
    </cofactor>
</comment>
<accession>A0A553ZVT6</accession>
<gene>
    <name evidence="14" type="ORF">FN960_15590</name>
</gene>
<keyword evidence="7 14" id="KW-0418">Kinase</keyword>
<keyword evidence="3" id="KW-0444">Lipid biosynthesis</keyword>
<reference evidence="14 15" key="1">
    <citation type="submission" date="2019-07" db="EMBL/GenBank/DDBJ databases">
        <authorList>
            <person name="Park Y.J."/>
            <person name="Jeong S.E."/>
            <person name="Jung H.S."/>
        </authorList>
    </citation>
    <scope>NUCLEOTIDE SEQUENCE [LARGE SCALE GENOMIC DNA]</scope>
    <source>
        <strain evidence="15">P16(2019)</strain>
    </source>
</reference>
<dbReference type="InterPro" id="IPR017438">
    <property type="entry name" value="ATP-NAD_kinase_N"/>
</dbReference>
<sequence length="312" mass="34439">MKTARLIYNPTSGREQIRKNLAYVMERLEKAGYETSAHATTPEEGCAKRAARRAAERGYDLVIAAGGDGTIFEVVNGLAELEHRPMLGIIPAGTTNDFARALGISKDITKACDVLCGDHVEPIDIGKINEKYFINIAAAGALTELTYEVPIKLKTLVGQLAYYIKGLEKLPQISPTSVRIEYDGKLFEGEIMMFLIANTNSVGGFEKLAPRASLQDGMFDFLIVKKTTFAEFIQVGGLALRGEHINHPKVMYIQANRIKVEVLEGDAEMKLNLDGERGGTLPAEFVNLYRHFQMLTPAARDQKKLEDAETDQ</sequence>
<dbReference type="NCBIfam" id="NF009603">
    <property type="entry name" value="PRK13055.1"/>
    <property type="match status" value="1"/>
</dbReference>
<comment type="caution">
    <text evidence="14">The sequence shown here is derived from an EMBL/GenBank/DDBJ whole genome shotgun (WGS) entry which is preliminary data.</text>
</comment>
<dbReference type="Gene3D" id="2.60.200.40">
    <property type="match status" value="1"/>
</dbReference>
<dbReference type="AlphaFoldDB" id="A0A553ZVT6"/>
<keyword evidence="9" id="KW-0460">Magnesium</keyword>
<evidence type="ECO:0000313" key="14">
    <source>
        <dbReference type="EMBL" id="TSB45591.1"/>
    </source>
</evidence>
<keyword evidence="11" id="KW-0594">Phospholipid biosynthesis</keyword>
<evidence type="ECO:0000256" key="4">
    <source>
        <dbReference type="ARBA" id="ARBA00022679"/>
    </source>
</evidence>
<dbReference type="Gene3D" id="3.40.50.10330">
    <property type="entry name" value="Probable inorganic polyphosphate/atp-NAD kinase, domain 1"/>
    <property type="match status" value="1"/>
</dbReference>
<evidence type="ECO:0000256" key="3">
    <source>
        <dbReference type="ARBA" id="ARBA00022516"/>
    </source>
</evidence>
<keyword evidence="6" id="KW-0547">Nucleotide-binding</keyword>
<evidence type="ECO:0000256" key="9">
    <source>
        <dbReference type="ARBA" id="ARBA00022842"/>
    </source>
</evidence>
<dbReference type="Pfam" id="PF00781">
    <property type="entry name" value="DAGK_cat"/>
    <property type="match status" value="1"/>
</dbReference>
<evidence type="ECO:0000256" key="1">
    <source>
        <dbReference type="ARBA" id="ARBA00001946"/>
    </source>
</evidence>
<feature type="domain" description="DAGKc" evidence="13">
    <location>
        <begin position="1"/>
        <end position="132"/>
    </location>
</feature>
<evidence type="ECO:0000256" key="10">
    <source>
        <dbReference type="ARBA" id="ARBA00023098"/>
    </source>
</evidence>
<dbReference type="InterPro" id="IPR016064">
    <property type="entry name" value="NAD/diacylglycerol_kinase_sf"/>
</dbReference>
<evidence type="ECO:0000256" key="7">
    <source>
        <dbReference type="ARBA" id="ARBA00022777"/>
    </source>
</evidence>
<dbReference type="GO" id="GO:0005886">
    <property type="term" value="C:plasma membrane"/>
    <property type="evidence" value="ECO:0007669"/>
    <property type="project" value="TreeGrafter"/>
</dbReference>
<keyword evidence="5" id="KW-0479">Metal-binding</keyword>
<evidence type="ECO:0000256" key="6">
    <source>
        <dbReference type="ARBA" id="ARBA00022741"/>
    </source>
</evidence>
<dbReference type="PANTHER" id="PTHR12358">
    <property type="entry name" value="SPHINGOSINE KINASE"/>
    <property type="match status" value="1"/>
</dbReference>
<dbReference type="GO" id="GO:0008654">
    <property type="term" value="P:phospholipid biosynthetic process"/>
    <property type="evidence" value="ECO:0007669"/>
    <property type="project" value="UniProtKB-KW"/>
</dbReference>
<dbReference type="Pfam" id="PF19279">
    <property type="entry name" value="YegS_C"/>
    <property type="match status" value="1"/>
</dbReference>
<organism evidence="14 15">
    <name type="scientific">Alkalicoccobacillus porphyridii</name>
    <dbReference type="NCBI Taxonomy" id="2597270"/>
    <lineage>
        <taxon>Bacteria</taxon>
        <taxon>Bacillati</taxon>
        <taxon>Bacillota</taxon>
        <taxon>Bacilli</taxon>
        <taxon>Bacillales</taxon>
        <taxon>Bacillaceae</taxon>
        <taxon>Alkalicoccobacillus</taxon>
    </lineage>
</organism>
<keyword evidence="12" id="KW-1208">Phospholipid metabolism</keyword>